<dbReference type="Proteomes" id="UP000015503">
    <property type="component" value="Chromosome"/>
</dbReference>
<dbReference type="HOGENOM" id="CLU_082392_0_0_6"/>
<evidence type="ECO:0000313" key="3">
    <source>
        <dbReference type="Proteomes" id="UP000015503"/>
    </source>
</evidence>
<sequence length="207" mass="23361">MENYKVLCFDLKNINFFDWTANHLLAVGVVSKKRAVSAAIISWSILLAFYPIPHIWGYLTRRLYYMWRLGAKDAGQVKLMVMATIFNDSPLDAFLFKSALSGDLVMLHMDDRKVYVGVISTMGEPNETQGADQEISIKPVMSGYRDKDNLTVTFTTQYKEAGADVTLILRQDEIISATKFDFEVYEKFKASKPSPLPAATDQPTTHS</sequence>
<name>S6ANS8_METRE</name>
<keyword evidence="3" id="KW-1185">Reference proteome</keyword>
<dbReference type="EMBL" id="AP013068">
    <property type="protein sequence ID" value="BAN47268.1"/>
    <property type="molecule type" value="Genomic_DNA"/>
</dbReference>
<dbReference type="AlphaFoldDB" id="S6ANS8"/>
<proteinExistence type="predicted"/>
<protein>
    <submittedName>
        <fullName evidence="2">Uncharacterized protein</fullName>
    </submittedName>
</protein>
<keyword evidence="1" id="KW-1133">Transmembrane helix</keyword>
<evidence type="ECO:0000256" key="1">
    <source>
        <dbReference type="SAM" id="Phobius"/>
    </source>
</evidence>
<dbReference type="KEGG" id="pre:PCA10_15360"/>
<gene>
    <name evidence="2" type="ORF">PCA10_15360</name>
</gene>
<keyword evidence="1" id="KW-0472">Membrane</keyword>
<organism evidence="2 3">
    <name type="scientific">Metapseudomonas resinovorans NBRC 106553</name>
    <dbReference type="NCBI Taxonomy" id="1245471"/>
    <lineage>
        <taxon>Bacteria</taxon>
        <taxon>Pseudomonadati</taxon>
        <taxon>Pseudomonadota</taxon>
        <taxon>Gammaproteobacteria</taxon>
        <taxon>Pseudomonadales</taxon>
        <taxon>Pseudomonadaceae</taxon>
        <taxon>Metapseudomonas</taxon>
    </lineage>
</organism>
<feature type="transmembrane region" description="Helical" evidence="1">
    <location>
        <begin position="35"/>
        <end position="59"/>
    </location>
</feature>
<evidence type="ECO:0000313" key="2">
    <source>
        <dbReference type="EMBL" id="BAN47268.1"/>
    </source>
</evidence>
<accession>S6ANS8</accession>
<reference evidence="2 3" key="1">
    <citation type="journal article" date="2013" name="Genome Announc.">
        <title>Complete Genome Sequence of the Carbazole Degrader Pseudomonas resinovorans Strain CA10 (NBRC 106553).</title>
        <authorList>
            <person name="Shintani M."/>
            <person name="Hosoyama A."/>
            <person name="Ohji S."/>
            <person name="Tsuchikane K."/>
            <person name="Takarada H."/>
            <person name="Yamazoe A."/>
            <person name="Fujita N."/>
            <person name="Nojiri H."/>
        </authorList>
    </citation>
    <scope>NUCLEOTIDE SEQUENCE [LARGE SCALE GENOMIC DNA]</scope>
    <source>
        <strain evidence="2 3">NBRC 106553</strain>
    </source>
</reference>
<keyword evidence="1" id="KW-0812">Transmembrane</keyword>
<dbReference type="eggNOG" id="ENOG5030AKV">
    <property type="taxonomic scope" value="Bacteria"/>
</dbReference>